<comment type="catalytic activity">
    <reaction evidence="1 10">
        <text>L-glutamyl-[protein] + S-adenosyl-L-methionine = [protein]-L-glutamate 5-O-methyl ester + S-adenosyl-L-homocysteine</text>
        <dbReference type="Rhea" id="RHEA:24452"/>
        <dbReference type="Rhea" id="RHEA-COMP:10208"/>
        <dbReference type="Rhea" id="RHEA-COMP:10311"/>
        <dbReference type="ChEBI" id="CHEBI:29973"/>
        <dbReference type="ChEBI" id="CHEBI:57856"/>
        <dbReference type="ChEBI" id="CHEBI:59789"/>
        <dbReference type="ChEBI" id="CHEBI:82795"/>
    </reaction>
</comment>
<protein>
    <recommendedName>
        <fullName evidence="10">Sugar phosphate phosphatase</fullName>
        <ecNumber evidence="10">2.1.1.-</ecNumber>
        <ecNumber evidence="10">3.1.3.-</ecNumber>
    </recommendedName>
</protein>
<dbReference type="PANTHER" id="PTHR12260">
    <property type="entry name" value="DAMAGE-CONTROL PHOSPHATASE ARMT1"/>
    <property type="match status" value="1"/>
</dbReference>
<evidence type="ECO:0000256" key="3">
    <source>
        <dbReference type="ARBA" id="ARBA00009519"/>
    </source>
</evidence>
<keyword evidence="5 10" id="KW-0479">Metal-binding</keyword>
<evidence type="ECO:0000256" key="7">
    <source>
        <dbReference type="ARBA" id="ARBA00023211"/>
    </source>
</evidence>
<dbReference type="Proteomes" id="UP001307889">
    <property type="component" value="Chromosome 1"/>
</dbReference>
<evidence type="ECO:0000313" key="13">
    <source>
        <dbReference type="Proteomes" id="UP001307889"/>
    </source>
</evidence>
<keyword evidence="13" id="KW-1185">Reference proteome</keyword>
<dbReference type="EC" id="2.1.1.-" evidence="10"/>
<evidence type="ECO:0000256" key="10">
    <source>
        <dbReference type="RuleBase" id="RU367030"/>
    </source>
</evidence>
<evidence type="ECO:0000256" key="4">
    <source>
        <dbReference type="ARBA" id="ARBA00022596"/>
    </source>
</evidence>
<feature type="domain" description="Damage-control phosphatase ARMT1-like metal-binding" evidence="11">
    <location>
        <begin position="28"/>
        <end position="414"/>
    </location>
</feature>
<comment type="function">
    <text evidence="8 10">Metal-dependent phosphatase that shows phosphatase activity against several substrates, including fructose-1-phosphate and fructose-6-phosphate. Its preference for fructose-1-phosphate, a strong glycating agent that causes DNA damage rather than a canonical yeast metabolite, suggests a damage-control function in hexose phosphate metabolism. Has also been shown to have O-methyltransferase activity that methylates glutamate residues of target proteins to form gamma-glutamyl methyl ester residues. Possibly methylates PCNA, suggesting it is involved in the DNA damage response.</text>
</comment>
<dbReference type="EC" id="3.1.3.-" evidence="10"/>
<keyword evidence="10" id="KW-0489">Methyltransferase</keyword>
<evidence type="ECO:0000256" key="5">
    <source>
        <dbReference type="ARBA" id="ARBA00022723"/>
    </source>
</evidence>
<comment type="cofactor">
    <cofactor evidence="10">
        <name>Mn(2+)</name>
        <dbReference type="ChEBI" id="CHEBI:29035"/>
    </cofactor>
    <cofactor evidence="10">
        <name>Ni(2+)</name>
        <dbReference type="ChEBI" id="CHEBI:49786"/>
    </cofactor>
</comment>
<comment type="catalytic activity">
    <reaction evidence="9 10">
        <text>beta-D-fructose 6-phosphate = dihydroxyacetone + D-glyceraldehyde 3-phosphate</text>
        <dbReference type="Rhea" id="RHEA:28002"/>
        <dbReference type="ChEBI" id="CHEBI:16016"/>
        <dbReference type="ChEBI" id="CHEBI:57634"/>
        <dbReference type="ChEBI" id="CHEBI:59776"/>
    </reaction>
</comment>
<evidence type="ECO:0000259" key="11">
    <source>
        <dbReference type="Pfam" id="PF01937"/>
    </source>
</evidence>
<comment type="domain">
    <text evidence="10">Subfamily III proteins have a conserved RTxK motif about 40-50 residues from the C-terminus; the threonine may be replaced by serine or cysteine.</text>
</comment>
<dbReference type="PANTHER" id="PTHR12260:SF6">
    <property type="entry name" value="DAMAGE-CONTROL PHOSPHATASE ARMT1"/>
    <property type="match status" value="1"/>
</dbReference>
<dbReference type="SUPFAM" id="SSF111321">
    <property type="entry name" value="AF1104-like"/>
    <property type="match status" value="1"/>
</dbReference>
<evidence type="ECO:0000256" key="2">
    <source>
        <dbReference type="ARBA" id="ARBA00001326"/>
    </source>
</evidence>
<reference evidence="12 13" key="1">
    <citation type="submission" date="2023-09" db="EMBL/GenBank/DDBJ databases">
        <title>Nesidiocoris tenuis whole genome shotgun sequence.</title>
        <authorList>
            <person name="Shibata T."/>
            <person name="Shimoda M."/>
            <person name="Kobayashi T."/>
            <person name="Uehara T."/>
        </authorList>
    </citation>
    <scope>NUCLEOTIDE SEQUENCE [LARGE SCALE GENOMIC DNA]</scope>
    <source>
        <strain evidence="12 13">Japan</strain>
    </source>
</reference>
<evidence type="ECO:0000256" key="8">
    <source>
        <dbReference type="ARBA" id="ARBA00045980"/>
    </source>
</evidence>
<keyword evidence="10" id="KW-0808">Transferase</keyword>
<dbReference type="Pfam" id="PF01937">
    <property type="entry name" value="ARMT1-like_dom"/>
    <property type="match status" value="1"/>
</dbReference>
<comment type="similarity">
    <text evidence="3 10">Belongs to the damage-control phosphatase family. Sugar phosphate phosphatase III subfamily.</text>
</comment>
<dbReference type="InterPro" id="IPR039763">
    <property type="entry name" value="ARMT1"/>
</dbReference>
<dbReference type="Gene3D" id="1.20.930.60">
    <property type="match status" value="1"/>
</dbReference>
<name>A0ABN7AF82_9HEMI</name>
<dbReference type="EMBL" id="AP028909">
    <property type="protein sequence ID" value="BES88942.1"/>
    <property type="molecule type" value="Genomic_DNA"/>
</dbReference>
<comment type="catalytic activity">
    <reaction evidence="2 10">
        <text>beta-D-fructose 1-phosphate + H2O = D-fructose + phosphate</text>
        <dbReference type="Rhea" id="RHEA:35603"/>
        <dbReference type="ChEBI" id="CHEBI:15377"/>
        <dbReference type="ChEBI" id="CHEBI:37721"/>
        <dbReference type="ChEBI" id="CHEBI:43474"/>
        <dbReference type="ChEBI" id="CHEBI:138881"/>
    </reaction>
</comment>
<sequence>MKVLEDKEPPLNAPLAAKYRRSFAFPSMNERTPVILTKIIDYLARDKKNLIQKFGENVEEELKTVIGEISQLKNHLQTAKCFQKFTSGSQGSDLWNAELESRKAKSDPLNYYESDWLFAECYLYRRINEFFATKQLLSKLDPFSYQKTVVLEQSVASLQPHLKRLHEKKTMEKDCLMTDDEKQSELAHMIKCSLWANRMDLSLSGGSTDVSIDVLEQVRNWDENILVNDSHYVTEILLQGSSPEVVDFVTDNGGVEVLHDMILADFILSRCGVRKIQFRLKPMPWYVSDVTPSDFHTTVNSLLNSNDDHLQYFGKRWQNFIDSGAWSLSSEDFWCLGLSYSEMPRVDPNLHKDLKASPLVIFKGDLNYRKLVQDRNWDTTTPFRLALGQFSDVTLLALRTCKADTIAGLKPDQAELTASKSSDWLVSGEYGLIQFNKGNCGAQ</sequence>
<keyword evidence="7 10" id="KW-0464">Manganese</keyword>
<organism evidence="12 13">
    <name type="scientific">Nesidiocoris tenuis</name>
    <dbReference type="NCBI Taxonomy" id="355587"/>
    <lineage>
        <taxon>Eukaryota</taxon>
        <taxon>Metazoa</taxon>
        <taxon>Ecdysozoa</taxon>
        <taxon>Arthropoda</taxon>
        <taxon>Hexapoda</taxon>
        <taxon>Insecta</taxon>
        <taxon>Pterygota</taxon>
        <taxon>Neoptera</taxon>
        <taxon>Paraneoptera</taxon>
        <taxon>Hemiptera</taxon>
        <taxon>Heteroptera</taxon>
        <taxon>Panheteroptera</taxon>
        <taxon>Cimicomorpha</taxon>
        <taxon>Miridae</taxon>
        <taxon>Dicyphina</taxon>
        <taxon>Nesidiocoris</taxon>
    </lineage>
</organism>
<evidence type="ECO:0000256" key="6">
    <source>
        <dbReference type="ARBA" id="ARBA00022801"/>
    </source>
</evidence>
<keyword evidence="4" id="KW-0533">Nickel</keyword>
<evidence type="ECO:0000256" key="9">
    <source>
        <dbReference type="ARBA" id="ARBA00048809"/>
    </source>
</evidence>
<evidence type="ECO:0000256" key="1">
    <source>
        <dbReference type="ARBA" id="ARBA00000807"/>
    </source>
</evidence>
<proteinExistence type="inferred from homology"/>
<keyword evidence="6 10" id="KW-0378">Hydrolase</keyword>
<gene>
    <name evidence="12" type="ORF">NTJ_01749</name>
</gene>
<dbReference type="Gene3D" id="3.40.50.10880">
    <property type="entry name" value="Uncharacterised protein PF01937, DUF89, domain 3"/>
    <property type="match status" value="1"/>
</dbReference>
<dbReference type="InterPro" id="IPR036075">
    <property type="entry name" value="ARMT-1-like_metal-bd_sf"/>
</dbReference>
<accession>A0ABN7AF82</accession>
<dbReference type="InterPro" id="IPR002791">
    <property type="entry name" value="ARMT1-like_metal-bd"/>
</dbReference>
<evidence type="ECO:0000313" key="12">
    <source>
        <dbReference type="EMBL" id="BES88942.1"/>
    </source>
</evidence>